<sequence>MRLFCMILLTLLSAGLNAQVELKTEYIGSSGFKGEDNNKTDGKGDAKIFSVNARIPFSVKTNGNNKPTIWGLGVGGSYTFFNNKNMDRALGPDKIVNAQVGLFHMRPIGEKWSILAMLGAGVYTSHTDVSDVQLNNVLGNGGVIFIWHLRDNLDIGLGPVINNIVGYPMVFPGFYFNWELNGRYELKASAVDGLAVSAGMQLHENFKLKLIAELNGTLALEKINGKKMMFTHQYFVAGLQPEFILGKSFSIPVTAGISAGRDAYYQERNLKSIFKSDDDERNPHFSAAPYFSIALKYKF</sequence>
<feature type="signal peptide" evidence="1">
    <location>
        <begin position="1"/>
        <end position="18"/>
    </location>
</feature>
<keyword evidence="4" id="KW-1185">Reference proteome</keyword>
<dbReference type="Pfam" id="PF19783">
    <property type="entry name" value="DUF6268"/>
    <property type="match status" value="1"/>
</dbReference>
<dbReference type="GO" id="GO:0016301">
    <property type="term" value="F:kinase activity"/>
    <property type="evidence" value="ECO:0007669"/>
    <property type="project" value="UniProtKB-KW"/>
</dbReference>
<keyword evidence="3" id="KW-0808">Transferase</keyword>
<keyword evidence="3" id="KW-0418">Kinase</keyword>
<protein>
    <submittedName>
        <fullName evidence="3">Histidine kinase</fullName>
    </submittedName>
</protein>
<feature type="chain" id="PRO_5018200871" evidence="1">
    <location>
        <begin position="19"/>
        <end position="299"/>
    </location>
</feature>
<evidence type="ECO:0000256" key="1">
    <source>
        <dbReference type="SAM" id="SignalP"/>
    </source>
</evidence>
<dbReference type="OrthoDB" id="665720at2"/>
<comment type="caution">
    <text evidence="3">The sequence shown here is derived from an EMBL/GenBank/DDBJ whole genome shotgun (WGS) entry which is preliminary data.</text>
</comment>
<gene>
    <name evidence="3" type="ORF">ED312_16020</name>
</gene>
<evidence type="ECO:0000313" key="4">
    <source>
        <dbReference type="Proteomes" id="UP000267469"/>
    </source>
</evidence>
<name>A0A3N0E591_SINP1</name>
<dbReference type="Proteomes" id="UP000267469">
    <property type="component" value="Unassembled WGS sequence"/>
</dbReference>
<dbReference type="InterPro" id="IPR046235">
    <property type="entry name" value="DUF6268"/>
</dbReference>
<dbReference type="AlphaFoldDB" id="A0A3N0E591"/>
<feature type="domain" description="DUF6268" evidence="2">
    <location>
        <begin position="16"/>
        <end position="298"/>
    </location>
</feature>
<organism evidence="3 4">
    <name type="scientific">Sinomicrobium pectinilyticum</name>
    <dbReference type="NCBI Taxonomy" id="1084421"/>
    <lineage>
        <taxon>Bacteria</taxon>
        <taxon>Pseudomonadati</taxon>
        <taxon>Bacteroidota</taxon>
        <taxon>Flavobacteriia</taxon>
        <taxon>Flavobacteriales</taxon>
        <taxon>Flavobacteriaceae</taxon>
        <taxon>Sinomicrobium</taxon>
    </lineage>
</organism>
<evidence type="ECO:0000259" key="2">
    <source>
        <dbReference type="Pfam" id="PF19783"/>
    </source>
</evidence>
<reference evidence="3 4" key="1">
    <citation type="submission" date="2018-10" db="EMBL/GenBank/DDBJ databases">
        <title>Sinomicrobium pectinilyticum sp. nov., a pectinase-producing bacterium isolated from alkaline and saline soil, and emended description of the genus Sinomicrobium.</title>
        <authorList>
            <person name="Cheng B."/>
            <person name="Li C."/>
            <person name="Lai Q."/>
            <person name="Du M."/>
            <person name="Shao Z."/>
            <person name="Xu P."/>
            <person name="Yang C."/>
        </authorList>
    </citation>
    <scope>NUCLEOTIDE SEQUENCE [LARGE SCALE GENOMIC DNA]</scope>
    <source>
        <strain evidence="3 4">5DNS001</strain>
    </source>
</reference>
<dbReference type="EMBL" id="RJTM01000108">
    <property type="protein sequence ID" value="RNL82973.1"/>
    <property type="molecule type" value="Genomic_DNA"/>
</dbReference>
<evidence type="ECO:0000313" key="3">
    <source>
        <dbReference type="EMBL" id="RNL82973.1"/>
    </source>
</evidence>
<keyword evidence="1" id="KW-0732">Signal</keyword>
<accession>A0A3N0E591</accession>
<proteinExistence type="predicted"/>